<keyword evidence="1" id="KW-1133">Transmembrane helix</keyword>
<reference evidence="2" key="1">
    <citation type="submission" date="2020-02" db="EMBL/GenBank/DDBJ databases">
        <authorList>
            <person name="Meier V. D."/>
        </authorList>
    </citation>
    <scope>NUCLEOTIDE SEQUENCE</scope>
    <source>
        <strain evidence="2">AVDCRST_MAG02</strain>
    </source>
</reference>
<name>A0A6J4RD86_9ACTN</name>
<feature type="transmembrane region" description="Helical" evidence="1">
    <location>
        <begin position="35"/>
        <end position="54"/>
    </location>
</feature>
<organism evidence="2">
    <name type="scientific">uncultured Rubrobacteraceae bacterium</name>
    <dbReference type="NCBI Taxonomy" id="349277"/>
    <lineage>
        <taxon>Bacteria</taxon>
        <taxon>Bacillati</taxon>
        <taxon>Actinomycetota</taxon>
        <taxon>Rubrobacteria</taxon>
        <taxon>Rubrobacterales</taxon>
        <taxon>Rubrobacteraceae</taxon>
        <taxon>environmental samples</taxon>
    </lineage>
</organism>
<evidence type="ECO:0000313" key="2">
    <source>
        <dbReference type="EMBL" id="CAA9467958.1"/>
    </source>
</evidence>
<proteinExistence type="predicted"/>
<accession>A0A6J4RD86</accession>
<keyword evidence="1" id="KW-0472">Membrane</keyword>
<dbReference type="EMBL" id="CADCVH010000100">
    <property type="protein sequence ID" value="CAA9467958.1"/>
    <property type="molecule type" value="Genomic_DNA"/>
</dbReference>
<dbReference type="AlphaFoldDB" id="A0A6J4RD86"/>
<sequence length="65" mass="6969">MSTNRKSYVGAAGLLLCVWLAIAFLAPEGSLWGALRFPVALAFGLVSLPALFGPTDDPLKKWHRG</sequence>
<keyword evidence="1" id="KW-0812">Transmembrane</keyword>
<gene>
    <name evidence="2" type="ORF">AVDCRST_MAG02-3338</name>
</gene>
<protein>
    <submittedName>
        <fullName evidence="2">Uncharacterized protein</fullName>
    </submittedName>
</protein>
<evidence type="ECO:0000256" key="1">
    <source>
        <dbReference type="SAM" id="Phobius"/>
    </source>
</evidence>